<feature type="transmembrane region" description="Helical" evidence="11">
    <location>
        <begin position="12"/>
        <end position="36"/>
    </location>
</feature>
<keyword evidence="3 9" id="KW-0812">Transmembrane</keyword>
<dbReference type="CDD" id="cd00637">
    <property type="entry name" value="7tm_classA_rhodopsin-like"/>
    <property type="match status" value="1"/>
</dbReference>
<evidence type="ECO:0000313" key="13">
    <source>
        <dbReference type="EMBL" id="KAF5406117.1"/>
    </source>
</evidence>
<dbReference type="OrthoDB" id="5969463at2759"/>
<dbReference type="PANTHER" id="PTHR24230:SF158">
    <property type="entry name" value="G-PROTEIN COUPLED RECEPTORS FAMILY 1 PROFILE DOMAIN-CONTAINING PROTEIN"/>
    <property type="match status" value="1"/>
</dbReference>
<feature type="compositionally biased region" description="Basic and acidic residues" evidence="10">
    <location>
        <begin position="327"/>
        <end position="339"/>
    </location>
</feature>
<evidence type="ECO:0000256" key="11">
    <source>
        <dbReference type="SAM" id="Phobius"/>
    </source>
</evidence>
<sequence>MSFMTADLSNQIPTVMAMLMVISLVGIVGNVLVIIVYMLKHDKLTANLFILVLAASDLLSCSTLVPATICIEYIEWRMQSVVFCKVYYLLNNTFIPFSSLLISCIAFDRYFCLCHPFLRIMTLSRARRVIIILISVSLTIGCSSMFLVRLEKNDTLGNATDSEEYNLESDISANITISDIYECTETTKVNHTTLENMVYQIVQKSQLVSHILCIISVIVLYILIYRSVSKVFQKRAQLKGLHSKKDVQCLPHLAAQEVTEMPDFRLTLEENTLCSPTEKTYCETKSNSNNSPENLHSHKNGMDEIVRSVRLPENQTCSLEVPTQKTQVHDRRQRLHESNTDSPSMILPINVDGEQKLEAIEMDRSKKSIKHLRDTITFQNLKTASMLFVVAVVYIVTFLPAMLMVNGVLKLYLPIFYLYYVNNAINPIVYGFMNPNFRQDIRILFSKRLC</sequence>
<evidence type="ECO:0000256" key="1">
    <source>
        <dbReference type="ARBA" id="ARBA00004651"/>
    </source>
</evidence>
<evidence type="ECO:0000256" key="10">
    <source>
        <dbReference type="SAM" id="MobiDB-lite"/>
    </source>
</evidence>
<gene>
    <name evidence="13" type="ORF">PHET_00393</name>
</gene>
<evidence type="ECO:0000256" key="3">
    <source>
        <dbReference type="ARBA" id="ARBA00022692"/>
    </source>
</evidence>
<evidence type="ECO:0000256" key="6">
    <source>
        <dbReference type="ARBA" id="ARBA00023136"/>
    </source>
</evidence>
<feature type="transmembrane region" description="Helical" evidence="11">
    <location>
        <begin position="411"/>
        <end position="433"/>
    </location>
</feature>
<evidence type="ECO:0000256" key="8">
    <source>
        <dbReference type="ARBA" id="ARBA00023224"/>
    </source>
</evidence>
<dbReference type="Gene3D" id="1.20.1070.10">
    <property type="entry name" value="Rhodopsin 7-helix transmembrane proteins"/>
    <property type="match status" value="1"/>
</dbReference>
<keyword evidence="14" id="KW-1185">Reference proteome</keyword>
<evidence type="ECO:0000256" key="9">
    <source>
        <dbReference type="RuleBase" id="RU000688"/>
    </source>
</evidence>
<dbReference type="EMBL" id="LUCH01000093">
    <property type="protein sequence ID" value="KAF5406117.1"/>
    <property type="molecule type" value="Genomic_DNA"/>
</dbReference>
<dbReference type="Proteomes" id="UP000748531">
    <property type="component" value="Unassembled WGS sequence"/>
</dbReference>
<dbReference type="InterPro" id="IPR000276">
    <property type="entry name" value="GPCR_Rhodpsn"/>
</dbReference>
<feature type="domain" description="G-protein coupled receptors family 1 profile" evidence="12">
    <location>
        <begin position="29"/>
        <end position="430"/>
    </location>
</feature>
<protein>
    <recommendedName>
        <fullName evidence="12">G-protein coupled receptors family 1 profile domain-containing protein</fullName>
    </recommendedName>
</protein>
<keyword evidence="2" id="KW-1003">Cell membrane</keyword>
<evidence type="ECO:0000256" key="4">
    <source>
        <dbReference type="ARBA" id="ARBA00022989"/>
    </source>
</evidence>
<comment type="subcellular location">
    <subcellularLocation>
        <location evidence="1">Cell membrane</location>
        <topology evidence="1">Multi-pass membrane protein</topology>
    </subcellularLocation>
</comment>
<keyword evidence="4 11" id="KW-1133">Transmembrane helix</keyword>
<feature type="transmembrane region" description="Helical" evidence="11">
    <location>
        <begin position="386"/>
        <end position="405"/>
    </location>
</feature>
<feature type="transmembrane region" description="Helical" evidence="11">
    <location>
        <begin position="129"/>
        <end position="148"/>
    </location>
</feature>
<feature type="region of interest" description="Disordered" evidence="10">
    <location>
        <begin position="321"/>
        <end position="344"/>
    </location>
</feature>
<comment type="caution">
    <text evidence="13">The sequence shown here is derived from an EMBL/GenBank/DDBJ whole genome shotgun (WGS) entry which is preliminary data.</text>
</comment>
<organism evidence="13 14">
    <name type="scientific">Paragonimus heterotremus</name>
    <dbReference type="NCBI Taxonomy" id="100268"/>
    <lineage>
        <taxon>Eukaryota</taxon>
        <taxon>Metazoa</taxon>
        <taxon>Spiralia</taxon>
        <taxon>Lophotrochozoa</taxon>
        <taxon>Platyhelminthes</taxon>
        <taxon>Trematoda</taxon>
        <taxon>Digenea</taxon>
        <taxon>Plagiorchiida</taxon>
        <taxon>Troglotremata</taxon>
        <taxon>Troglotrematidae</taxon>
        <taxon>Paragonimus</taxon>
    </lineage>
</organism>
<dbReference type="GO" id="GO:0007218">
    <property type="term" value="P:neuropeptide signaling pathway"/>
    <property type="evidence" value="ECO:0007669"/>
    <property type="project" value="TreeGrafter"/>
</dbReference>
<dbReference type="Pfam" id="PF00001">
    <property type="entry name" value="7tm_1"/>
    <property type="match status" value="1"/>
</dbReference>
<evidence type="ECO:0000313" key="14">
    <source>
        <dbReference type="Proteomes" id="UP000748531"/>
    </source>
</evidence>
<dbReference type="GO" id="GO:0005886">
    <property type="term" value="C:plasma membrane"/>
    <property type="evidence" value="ECO:0007669"/>
    <property type="project" value="UniProtKB-SubCell"/>
</dbReference>
<dbReference type="PRINTS" id="PR00237">
    <property type="entry name" value="GPCRRHODOPSN"/>
</dbReference>
<keyword evidence="5 9" id="KW-0297">G-protein coupled receptor</keyword>
<accession>A0A8J4X3M8</accession>
<dbReference type="InterPro" id="IPR017452">
    <property type="entry name" value="GPCR_Rhodpsn_7TM"/>
</dbReference>
<name>A0A8J4X3M8_9TREM</name>
<dbReference type="AlphaFoldDB" id="A0A8J4X3M8"/>
<evidence type="ECO:0000256" key="5">
    <source>
        <dbReference type="ARBA" id="ARBA00023040"/>
    </source>
</evidence>
<comment type="similarity">
    <text evidence="9">Belongs to the G-protein coupled receptor 1 family.</text>
</comment>
<evidence type="ECO:0000259" key="12">
    <source>
        <dbReference type="PROSITE" id="PS50262"/>
    </source>
</evidence>
<proteinExistence type="inferred from homology"/>
<dbReference type="PANTHER" id="PTHR24230">
    <property type="entry name" value="G-PROTEIN COUPLED RECEPTOR"/>
    <property type="match status" value="1"/>
</dbReference>
<evidence type="ECO:0000256" key="2">
    <source>
        <dbReference type="ARBA" id="ARBA00022475"/>
    </source>
</evidence>
<feature type="transmembrane region" description="Helical" evidence="11">
    <location>
        <begin position="207"/>
        <end position="225"/>
    </location>
</feature>
<keyword evidence="8 9" id="KW-0807">Transducer</keyword>
<keyword evidence="6 11" id="KW-0472">Membrane</keyword>
<reference evidence="13" key="1">
    <citation type="submission" date="2019-05" db="EMBL/GenBank/DDBJ databases">
        <title>Annotation for the trematode Paragonimus heterotremus.</title>
        <authorList>
            <person name="Choi Y.-J."/>
        </authorList>
    </citation>
    <scope>NUCLEOTIDE SEQUENCE</scope>
    <source>
        <strain evidence="13">LC</strain>
    </source>
</reference>
<dbReference type="PROSITE" id="PS00237">
    <property type="entry name" value="G_PROTEIN_RECEP_F1_1"/>
    <property type="match status" value="1"/>
</dbReference>
<dbReference type="SUPFAM" id="SSF81321">
    <property type="entry name" value="Family A G protein-coupled receptor-like"/>
    <property type="match status" value="1"/>
</dbReference>
<evidence type="ECO:0000256" key="7">
    <source>
        <dbReference type="ARBA" id="ARBA00023170"/>
    </source>
</evidence>
<feature type="transmembrane region" description="Helical" evidence="11">
    <location>
        <begin position="48"/>
        <end position="74"/>
    </location>
</feature>
<feature type="transmembrane region" description="Helical" evidence="11">
    <location>
        <begin position="86"/>
        <end position="108"/>
    </location>
</feature>
<dbReference type="PROSITE" id="PS50262">
    <property type="entry name" value="G_PROTEIN_RECEP_F1_2"/>
    <property type="match status" value="1"/>
</dbReference>
<keyword evidence="7 9" id="KW-0675">Receptor</keyword>
<dbReference type="GO" id="GO:0008528">
    <property type="term" value="F:G protein-coupled peptide receptor activity"/>
    <property type="evidence" value="ECO:0007669"/>
    <property type="project" value="TreeGrafter"/>
</dbReference>